<dbReference type="EMBL" id="HBIN01006324">
    <property type="protein sequence ID" value="CAE0434316.1"/>
    <property type="molecule type" value="Transcribed_RNA"/>
</dbReference>
<organism evidence="2">
    <name type="scientific">Aplanochytrium stocchinoi</name>
    <dbReference type="NCBI Taxonomy" id="215587"/>
    <lineage>
        <taxon>Eukaryota</taxon>
        <taxon>Sar</taxon>
        <taxon>Stramenopiles</taxon>
        <taxon>Bigyra</taxon>
        <taxon>Labyrinthulomycetes</taxon>
        <taxon>Thraustochytrida</taxon>
        <taxon>Thraustochytriidae</taxon>
        <taxon>Aplanochytrium</taxon>
    </lineage>
</organism>
<reference evidence="2" key="1">
    <citation type="submission" date="2021-01" db="EMBL/GenBank/DDBJ databases">
        <authorList>
            <person name="Corre E."/>
            <person name="Pelletier E."/>
            <person name="Niang G."/>
            <person name="Scheremetjew M."/>
            <person name="Finn R."/>
            <person name="Kale V."/>
            <person name="Holt S."/>
            <person name="Cochrane G."/>
            <person name="Meng A."/>
            <person name="Brown T."/>
            <person name="Cohen L."/>
        </authorList>
    </citation>
    <scope>NUCLEOTIDE SEQUENCE</scope>
    <source>
        <strain evidence="2">GSBS06</strain>
    </source>
</reference>
<evidence type="ECO:0000313" key="2">
    <source>
        <dbReference type="EMBL" id="CAE0434316.1"/>
    </source>
</evidence>
<proteinExistence type="predicted"/>
<protein>
    <submittedName>
        <fullName evidence="2">Uncharacterized protein</fullName>
    </submittedName>
</protein>
<accession>A0A6S8B0N3</accession>
<evidence type="ECO:0000313" key="1">
    <source>
        <dbReference type="EMBL" id="CAE0434315.1"/>
    </source>
</evidence>
<name>A0A6S8B0N3_9STRA</name>
<dbReference type="EMBL" id="HBIN01006323">
    <property type="protein sequence ID" value="CAE0434315.1"/>
    <property type="molecule type" value="Transcribed_RNA"/>
</dbReference>
<sequence>MTLYHSNYGISMKNGLPVLQLFYEDFVRDKTVTLAVLFAFLKLFLKNEMPSVSDAVLCALRDSKSDSLNKIHRSGYDNLDGLLRNDHSYHASTKQICKHLDPYWNNHKWGDCADGLFQKERSNVMETLPVLNVAEKMC</sequence>
<dbReference type="AlphaFoldDB" id="A0A6S8B0N3"/>
<gene>
    <name evidence="1" type="ORF">ASTO00021_LOCUS4615</name>
    <name evidence="2" type="ORF">ASTO00021_LOCUS4616</name>
</gene>